<dbReference type="InterPro" id="IPR041468">
    <property type="entry name" value="HTH_ParB/Spo0J"/>
</dbReference>
<dbReference type="SMART" id="SM00470">
    <property type="entry name" value="ParB"/>
    <property type="match status" value="1"/>
</dbReference>
<evidence type="ECO:0000256" key="2">
    <source>
        <dbReference type="ARBA" id="ARBA00022829"/>
    </source>
</evidence>
<dbReference type="CDD" id="cd16393">
    <property type="entry name" value="SPO0J_N"/>
    <property type="match status" value="1"/>
</dbReference>
<dbReference type="GO" id="GO:0003677">
    <property type="term" value="F:DNA binding"/>
    <property type="evidence" value="ECO:0007669"/>
    <property type="project" value="UniProtKB-KW"/>
</dbReference>
<evidence type="ECO:0000313" key="6">
    <source>
        <dbReference type="Proteomes" id="UP000027661"/>
    </source>
</evidence>
<dbReference type="EMBL" id="JNHM01000004">
    <property type="protein sequence ID" value="KDS56570.1"/>
    <property type="molecule type" value="Genomic_DNA"/>
</dbReference>
<dbReference type="Gene3D" id="1.10.10.2830">
    <property type="match status" value="1"/>
</dbReference>
<dbReference type="FunFam" id="1.10.10.2830:FF:000001">
    <property type="entry name" value="Chromosome partitioning protein ParB"/>
    <property type="match status" value="1"/>
</dbReference>
<dbReference type="Proteomes" id="UP000027661">
    <property type="component" value="Unassembled WGS sequence"/>
</dbReference>
<feature type="domain" description="ParB-like N-terminal" evidence="4">
    <location>
        <begin position="31"/>
        <end position="121"/>
    </location>
</feature>
<dbReference type="InterPro" id="IPR050336">
    <property type="entry name" value="Chromosome_partition/occlusion"/>
</dbReference>
<sequence length="298" mass="33342">MAVQKKFALGRGLDALISTEEVKTAGSSSINEIELSKISVNPNQPRREFDPVALQELANSIAEIGIIQPITLRQLSEDSYQIIAGERRYRASIQAGLKSIPAYIRTADDENVMEMALIENIQREDLNSLEIALAYQHLLEQYALTQERLSERVGKKRTTIANYLRLLKLPAQIQVALKNREIDMGHARALLSLDDPKTQIRIFNEIQSQGYSVRKVEEIVKALSSGETVDSGGKKIKPKGSKLSEEYTLLQSHLCGFFGSKVQLSCTAKGKGKISIPFNNEEDLERIMEILDSLKKKE</sequence>
<accession>A0A069SQ68</accession>
<comment type="similarity">
    <text evidence="1">Belongs to the ParB family.</text>
</comment>
<dbReference type="InterPro" id="IPR003115">
    <property type="entry name" value="ParB_N"/>
</dbReference>
<dbReference type="RefSeq" id="WP_032952324.1">
    <property type="nucleotide sequence ID" value="NZ_JNHM01000004.1"/>
</dbReference>
<dbReference type="SUPFAM" id="SSF110849">
    <property type="entry name" value="ParB/Sulfiredoxin"/>
    <property type="match status" value="1"/>
</dbReference>
<dbReference type="NCBIfam" id="TIGR00180">
    <property type="entry name" value="parB_part"/>
    <property type="match status" value="1"/>
</dbReference>
<dbReference type="Pfam" id="PF02195">
    <property type="entry name" value="ParB_N"/>
    <property type="match status" value="1"/>
</dbReference>
<dbReference type="AlphaFoldDB" id="A0A069SQ68"/>
<dbReference type="Pfam" id="PF23552">
    <property type="entry name" value="ParB_C"/>
    <property type="match status" value="1"/>
</dbReference>
<keyword evidence="3" id="KW-0238">DNA-binding</keyword>
<evidence type="ECO:0000313" key="5">
    <source>
        <dbReference type="EMBL" id="KDS56570.1"/>
    </source>
</evidence>
<dbReference type="PANTHER" id="PTHR33375:SF1">
    <property type="entry name" value="CHROMOSOME-PARTITIONING PROTEIN PARB-RELATED"/>
    <property type="match status" value="1"/>
</dbReference>
<dbReference type="PANTHER" id="PTHR33375">
    <property type="entry name" value="CHROMOSOME-PARTITIONING PROTEIN PARB-RELATED"/>
    <property type="match status" value="1"/>
</dbReference>
<reference evidence="5 6" key="1">
    <citation type="submission" date="2014-04" db="EMBL/GenBank/DDBJ databases">
        <authorList>
            <person name="Sears C."/>
            <person name="Carroll K."/>
            <person name="Sack B.R."/>
            <person name="Qadri F."/>
            <person name="Myers L.L."/>
            <person name="Chung G.-T."/>
            <person name="Escheverria P."/>
            <person name="Fraser C.M."/>
            <person name="Sadzewicz L."/>
            <person name="Shefchek K.A."/>
            <person name="Tallon L."/>
            <person name="Das S.P."/>
            <person name="Daugherty S."/>
            <person name="Mongodin E.F."/>
        </authorList>
    </citation>
    <scope>NUCLEOTIDE SEQUENCE [LARGE SCALE GENOMIC DNA]</scope>
    <source>
        <strain evidence="5 6">3975 RP4</strain>
    </source>
</reference>
<dbReference type="InterPro" id="IPR057240">
    <property type="entry name" value="ParB_dimer_C"/>
</dbReference>
<gene>
    <name evidence="5" type="ORF">M099_0367</name>
</gene>
<dbReference type="InterPro" id="IPR036086">
    <property type="entry name" value="ParB/Sulfiredoxin_sf"/>
</dbReference>
<name>A0A069SQ68_PHOVU</name>
<protein>
    <submittedName>
        <fullName evidence="5">ParB/RepB/Spo0J family partition domain protein</fullName>
    </submittedName>
</protein>
<dbReference type="InterPro" id="IPR004437">
    <property type="entry name" value="ParB/RepB/Spo0J"/>
</dbReference>
<proteinExistence type="inferred from homology"/>
<dbReference type="PATRIC" id="fig|1339352.3.peg.360"/>
<dbReference type="GO" id="GO:0005694">
    <property type="term" value="C:chromosome"/>
    <property type="evidence" value="ECO:0007669"/>
    <property type="project" value="TreeGrafter"/>
</dbReference>
<dbReference type="Pfam" id="PF17762">
    <property type="entry name" value="HTH_ParB"/>
    <property type="match status" value="1"/>
</dbReference>
<dbReference type="FunFam" id="3.90.1530.30:FF:000001">
    <property type="entry name" value="Chromosome partitioning protein ParB"/>
    <property type="match status" value="1"/>
</dbReference>
<evidence type="ECO:0000256" key="1">
    <source>
        <dbReference type="ARBA" id="ARBA00006295"/>
    </source>
</evidence>
<comment type="caution">
    <text evidence="5">The sequence shown here is derived from an EMBL/GenBank/DDBJ whole genome shotgun (WGS) entry which is preliminary data.</text>
</comment>
<evidence type="ECO:0000256" key="3">
    <source>
        <dbReference type="ARBA" id="ARBA00023125"/>
    </source>
</evidence>
<organism evidence="5 6">
    <name type="scientific">Phocaeicola vulgatus str. 3975 RP4</name>
    <dbReference type="NCBI Taxonomy" id="1339352"/>
    <lineage>
        <taxon>Bacteria</taxon>
        <taxon>Pseudomonadati</taxon>
        <taxon>Bacteroidota</taxon>
        <taxon>Bacteroidia</taxon>
        <taxon>Bacteroidales</taxon>
        <taxon>Bacteroidaceae</taxon>
        <taxon>Phocaeicola</taxon>
    </lineage>
</organism>
<keyword evidence="2" id="KW-0159">Chromosome partition</keyword>
<dbReference type="GO" id="GO:0007059">
    <property type="term" value="P:chromosome segregation"/>
    <property type="evidence" value="ECO:0007669"/>
    <property type="project" value="UniProtKB-KW"/>
</dbReference>
<dbReference type="Gene3D" id="3.90.1530.30">
    <property type="match status" value="1"/>
</dbReference>
<dbReference type="SUPFAM" id="SSF109709">
    <property type="entry name" value="KorB DNA-binding domain-like"/>
    <property type="match status" value="1"/>
</dbReference>
<dbReference type="GO" id="GO:0045881">
    <property type="term" value="P:positive regulation of sporulation resulting in formation of a cellular spore"/>
    <property type="evidence" value="ECO:0007669"/>
    <property type="project" value="TreeGrafter"/>
</dbReference>
<evidence type="ECO:0000259" key="4">
    <source>
        <dbReference type="SMART" id="SM00470"/>
    </source>
</evidence>